<evidence type="ECO:0000256" key="1">
    <source>
        <dbReference type="ARBA" id="ARBA00023002"/>
    </source>
</evidence>
<dbReference type="OrthoDB" id="5499180at2"/>
<dbReference type="Gene3D" id="3.30.9.10">
    <property type="entry name" value="D-Amino Acid Oxidase, subunit A, domain 2"/>
    <property type="match status" value="1"/>
</dbReference>
<dbReference type="RefSeq" id="WP_008332112.1">
    <property type="nucleotide sequence ID" value="NZ_CH902578.1"/>
</dbReference>
<dbReference type="SUPFAM" id="SSF51905">
    <property type="entry name" value="FAD/NAD(P)-binding domain"/>
    <property type="match status" value="1"/>
</dbReference>
<name>A3VCM7_9RHOB</name>
<dbReference type="PANTHER" id="PTHR13789:SF309">
    <property type="entry name" value="PUTATIVE (AFU_ORTHOLOGUE AFUA_6G14510)-RELATED"/>
    <property type="match status" value="1"/>
</dbReference>
<keyword evidence="2 4" id="KW-0503">Monooxygenase</keyword>
<dbReference type="Pfam" id="PF13450">
    <property type="entry name" value="NAD_binding_8"/>
    <property type="match status" value="1"/>
</dbReference>
<keyword evidence="5" id="KW-1185">Reference proteome</keyword>
<dbReference type="EMBL" id="AAMT01000003">
    <property type="protein sequence ID" value="EAQ13895.1"/>
    <property type="molecule type" value="Genomic_DNA"/>
</dbReference>
<dbReference type="STRING" id="314271.RB2654_12519"/>
<dbReference type="InterPro" id="IPR036188">
    <property type="entry name" value="FAD/NAD-bd_sf"/>
</dbReference>
<dbReference type="PRINTS" id="PR00420">
    <property type="entry name" value="RNGMNOXGNASE"/>
</dbReference>
<dbReference type="PANTHER" id="PTHR13789">
    <property type="entry name" value="MONOOXYGENASE"/>
    <property type="match status" value="1"/>
</dbReference>
<evidence type="ECO:0000259" key="3">
    <source>
        <dbReference type="Pfam" id="PF01494"/>
    </source>
</evidence>
<proteinExistence type="predicted"/>
<dbReference type="Pfam" id="PF01494">
    <property type="entry name" value="FAD_binding_3"/>
    <property type="match status" value="1"/>
</dbReference>
<evidence type="ECO:0000256" key="2">
    <source>
        <dbReference type="ARBA" id="ARBA00023033"/>
    </source>
</evidence>
<evidence type="ECO:0000313" key="4">
    <source>
        <dbReference type="EMBL" id="EAQ13895.1"/>
    </source>
</evidence>
<reference evidence="4 5" key="1">
    <citation type="journal article" date="2010" name="J. Bacteriol.">
        <title>Genome sequences of Pelagibaca bermudensis HTCC2601T and Maritimibacter alkaliphilus HTCC2654T, the type strains of two marine Roseobacter genera.</title>
        <authorList>
            <person name="Thrash J.C."/>
            <person name="Cho J.C."/>
            <person name="Ferriera S."/>
            <person name="Johnson J."/>
            <person name="Vergin K.L."/>
            <person name="Giovannoni S.J."/>
        </authorList>
    </citation>
    <scope>NUCLEOTIDE SEQUENCE [LARGE SCALE GENOMIC DNA]</scope>
    <source>
        <strain evidence="4 5">HTCC2654</strain>
    </source>
</reference>
<dbReference type="GO" id="GO:0071949">
    <property type="term" value="F:FAD binding"/>
    <property type="evidence" value="ECO:0007669"/>
    <property type="project" value="InterPro"/>
</dbReference>
<dbReference type="GO" id="GO:0004497">
    <property type="term" value="F:monooxygenase activity"/>
    <property type="evidence" value="ECO:0007669"/>
    <property type="project" value="UniProtKB-KW"/>
</dbReference>
<comment type="caution">
    <text evidence="4">The sequence shown here is derived from an EMBL/GenBank/DDBJ whole genome shotgun (WGS) entry which is preliminary data.</text>
</comment>
<organism evidence="4 5">
    <name type="scientific">Maritimibacter alkaliphilus HTCC2654</name>
    <dbReference type="NCBI Taxonomy" id="314271"/>
    <lineage>
        <taxon>Bacteria</taxon>
        <taxon>Pseudomonadati</taxon>
        <taxon>Pseudomonadota</taxon>
        <taxon>Alphaproteobacteria</taxon>
        <taxon>Rhodobacterales</taxon>
        <taxon>Roseobacteraceae</taxon>
        <taxon>Maritimibacter</taxon>
    </lineage>
</organism>
<gene>
    <name evidence="4" type="ORF">RB2654_12519</name>
</gene>
<dbReference type="InterPro" id="IPR050493">
    <property type="entry name" value="FAD-dep_Monooxygenase_BioMet"/>
</dbReference>
<evidence type="ECO:0000313" key="5">
    <source>
        <dbReference type="Proteomes" id="UP000002931"/>
    </source>
</evidence>
<keyword evidence="1" id="KW-0560">Oxidoreductase</keyword>
<feature type="domain" description="FAD-binding" evidence="3">
    <location>
        <begin position="247"/>
        <end position="333"/>
    </location>
</feature>
<accession>A3VCM7</accession>
<dbReference type="AlphaFoldDB" id="A3VCM7"/>
<protein>
    <submittedName>
        <fullName evidence="4">Probable FAD-dependent monooxygenase</fullName>
    </submittedName>
</protein>
<dbReference type="HOGENOM" id="CLU_009665_5_0_5"/>
<sequence length="401" mass="42931">MVRTGRPRAIGIAGAGIGGLAVGAFLARAGHRVEIFDQFDAPAPVGSGLVVQPVGRAVLAELGVLDKAEAQGQGLTRIQGTSHQKAGIVLAADYGTDPAHQGLGIHRASLFSVLHEVCMAEGVGVTPRSLVVGRDGQRFVLEGGKRTGAFDQLIDASGSGSMLSPIRARALPYGALWSVVDWVPGVIEPDRLTQRYSHADRMMGVLPIGTPAGADRPKAALFWSLPSGGYDDWRAAGLDAWKREAQAHWPEAWEFADQIGATDDFTMARYGHGTLWRTAGDGMVHIGDAAHRTSPQLGQGANMALLDASALTWAMERHGNLDDALRAYVLTRRWHVWGYQLLSAVFTPQYQSDSRALAFLRDRLLYPLSTVPPIPAALARLVRGTLLPPIAGRPRGNPTRT</sequence>
<dbReference type="InterPro" id="IPR002938">
    <property type="entry name" value="FAD-bd"/>
</dbReference>
<dbReference type="Proteomes" id="UP000002931">
    <property type="component" value="Unassembled WGS sequence"/>
</dbReference>
<dbReference type="Gene3D" id="3.50.50.60">
    <property type="entry name" value="FAD/NAD(P)-binding domain"/>
    <property type="match status" value="1"/>
</dbReference>
<dbReference type="eggNOG" id="COG0654">
    <property type="taxonomic scope" value="Bacteria"/>
</dbReference>